<keyword evidence="8" id="KW-1185">Reference proteome</keyword>
<organism evidence="7 8">
    <name type="scientific">Paenibacillus alba</name>
    <dbReference type="NCBI Taxonomy" id="1197127"/>
    <lineage>
        <taxon>Bacteria</taxon>
        <taxon>Bacillati</taxon>
        <taxon>Bacillota</taxon>
        <taxon>Bacilli</taxon>
        <taxon>Bacillales</taxon>
        <taxon>Paenibacillaceae</taxon>
        <taxon>Paenibacillus</taxon>
    </lineage>
</organism>
<evidence type="ECO:0000313" key="7">
    <source>
        <dbReference type="EMBL" id="MEC0229403.1"/>
    </source>
</evidence>
<dbReference type="RefSeq" id="WP_326073457.1">
    <property type="nucleotide sequence ID" value="NZ_JARLKY010000051.1"/>
</dbReference>
<dbReference type="InterPro" id="IPR002491">
    <property type="entry name" value="ABC_transptr_periplasmic_BD"/>
</dbReference>
<keyword evidence="4 5" id="KW-0732">Signal</keyword>
<comment type="similarity">
    <text evidence="2">Belongs to the bacterial solute-binding protein 8 family.</text>
</comment>
<dbReference type="Proteomes" id="UP001338137">
    <property type="component" value="Unassembled WGS sequence"/>
</dbReference>
<keyword evidence="3" id="KW-0813">Transport</keyword>
<reference evidence="7 8" key="1">
    <citation type="submission" date="2023-03" db="EMBL/GenBank/DDBJ databases">
        <title>Bacillus Genome Sequencing.</title>
        <authorList>
            <person name="Dunlap C."/>
        </authorList>
    </citation>
    <scope>NUCLEOTIDE SEQUENCE [LARGE SCALE GENOMIC DNA]</scope>
    <source>
        <strain evidence="7 8">BD-533</strain>
    </source>
</reference>
<dbReference type="PROSITE" id="PS50983">
    <property type="entry name" value="FE_B12_PBP"/>
    <property type="match status" value="1"/>
</dbReference>
<dbReference type="InterPro" id="IPR051313">
    <property type="entry name" value="Bact_iron-sidero_bind"/>
</dbReference>
<dbReference type="PROSITE" id="PS51257">
    <property type="entry name" value="PROKAR_LIPOPROTEIN"/>
    <property type="match status" value="1"/>
</dbReference>
<dbReference type="SUPFAM" id="SSF53807">
    <property type="entry name" value="Helical backbone' metal receptor"/>
    <property type="match status" value="1"/>
</dbReference>
<feature type="chain" id="PRO_5046749745" evidence="5">
    <location>
        <begin position="23"/>
        <end position="343"/>
    </location>
</feature>
<accession>A0ABU6G5G0</accession>
<feature type="signal peptide" evidence="5">
    <location>
        <begin position="1"/>
        <end position="22"/>
    </location>
</feature>
<dbReference type="Pfam" id="PF01497">
    <property type="entry name" value="Peripla_BP_2"/>
    <property type="match status" value="1"/>
</dbReference>
<comment type="subcellular location">
    <subcellularLocation>
        <location evidence="1">Cell envelope</location>
    </subcellularLocation>
</comment>
<protein>
    <submittedName>
        <fullName evidence="7">ABC transporter substrate-binding protein</fullName>
    </submittedName>
</protein>
<dbReference type="Gene3D" id="3.40.50.1980">
    <property type="entry name" value="Nitrogenase molybdenum iron protein domain"/>
    <property type="match status" value="2"/>
</dbReference>
<evidence type="ECO:0000256" key="2">
    <source>
        <dbReference type="ARBA" id="ARBA00008814"/>
    </source>
</evidence>
<comment type="caution">
    <text evidence="7">The sequence shown here is derived from an EMBL/GenBank/DDBJ whole genome shotgun (WGS) entry which is preliminary data.</text>
</comment>
<dbReference type="EMBL" id="JARLKY010000051">
    <property type="protein sequence ID" value="MEC0229403.1"/>
    <property type="molecule type" value="Genomic_DNA"/>
</dbReference>
<evidence type="ECO:0000256" key="4">
    <source>
        <dbReference type="ARBA" id="ARBA00022729"/>
    </source>
</evidence>
<name>A0ABU6G5G0_9BACL</name>
<proteinExistence type="inferred from homology"/>
<dbReference type="PANTHER" id="PTHR30532:SF26">
    <property type="entry name" value="IRON(3+)-HYDROXAMATE-BINDING PROTEIN FHUD"/>
    <property type="match status" value="1"/>
</dbReference>
<dbReference type="PANTHER" id="PTHR30532">
    <property type="entry name" value="IRON III DICITRATE-BINDING PERIPLASMIC PROTEIN"/>
    <property type="match status" value="1"/>
</dbReference>
<feature type="domain" description="Fe/B12 periplasmic-binding" evidence="6">
    <location>
        <begin position="75"/>
        <end position="341"/>
    </location>
</feature>
<evidence type="ECO:0000313" key="8">
    <source>
        <dbReference type="Proteomes" id="UP001338137"/>
    </source>
</evidence>
<gene>
    <name evidence="7" type="ORF">P4I72_19950</name>
</gene>
<evidence type="ECO:0000259" key="6">
    <source>
        <dbReference type="PROSITE" id="PS50983"/>
    </source>
</evidence>
<evidence type="ECO:0000256" key="1">
    <source>
        <dbReference type="ARBA" id="ARBA00004196"/>
    </source>
</evidence>
<evidence type="ECO:0000256" key="3">
    <source>
        <dbReference type="ARBA" id="ARBA00022448"/>
    </source>
</evidence>
<evidence type="ECO:0000256" key="5">
    <source>
        <dbReference type="SAM" id="SignalP"/>
    </source>
</evidence>
<sequence>MPYKKFNIVVLGVMLLFSTVLAACGTKAKEDTAAKGTPAAAASTPAASAKAADAAPTTRVFKDLLGHEVTIPTNPKRVIVDQFMGHLLALGVKPVGAASYQFDAAFLKEPAAGVENIGNPVSKEKMLALNPDLIILQDEGAAVKMYDDLSKIAPTIVLSYAGADSQNVLEQLRQIGDIVGKKQEAEQWITKYEAKAKQYREQVAKVIGPEKTFSIVELWAKQTVVYGKNFGRGGYNLYDALQLSPPKAVKTEMFDQNKNWLEVTMESLPKYVGDYIFLTANAGENSAARLKELMDNPVWKSLPAVKNNHVYQMNTSEIFPGDPISVDKQLDIQAKLLLELTAK</sequence>